<protein>
    <submittedName>
        <fullName evidence="1">Uncharacterized protein</fullName>
    </submittedName>
</protein>
<name>A0A0A9BPT8_ARUDO</name>
<evidence type="ECO:0000313" key="1">
    <source>
        <dbReference type="EMBL" id="JAD65994.1"/>
    </source>
</evidence>
<accession>A0A0A9BPT8</accession>
<reference evidence="1" key="1">
    <citation type="submission" date="2014-09" db="EMBL/GenBank/DDBJ databases">
        <authorList>
            <person name="Magalhaes I.L.F."/>
            <person name="Oliveira U."/>
            <person name="Santos F.R."/>
            <person name="Vidigal T.H.D.A."/>
            <person name="Brescovit A.D."/>
            <person name="Santos A.J."/>
        </authorList>
    </citation>
    <scope>NUCLEOTIDE SEQUENCE</scope>
    <source>
        <tissue evidence="1">Shoot tissue taken approximately 20 cm above the soil surface</tissue>
    </source>
</reference>
<organism evidence="1">
    <name type="scientific">Arundo donax</name>
    <name type="common">Giant reed</name>
    <name type="synonym">Donax arundinaceus</name>
    <dbReference type="NCBI Taxonomy" id="35708"/>
    <lineage>
        <taxon>Eukaryota</taxon>
        <taxon>Viridiplantae</taxon>
        <taxon>Streptophyta</taxon>
        <taxon>Embryophyta</taxon>
        <taxon>Tracheophyta</taxon>
        <taxon>Spermatophyta</taxon>
        <taxon>Magnoliopsida</taxon>
        <taxon>Liliopsida</taxon>
        <taxon>Poales</taxon>
        <taxon>Poaceae</taxon>
        <taxon>PACMAD clade</taxon>
        <taxon>Arundinoideae</taxon>
        <taxon>Arundineae</taxon>
        <taxon>Arundo</taxon>
    </lineage>
</organism>
<proteinExistence type="predicted"/>
<dbReference type="EMBL" id="GBRH01231901">
    <property type="protein sequence ID" value="JAD65994.1"/>
    <property type="molecule type" value="Transcribed_RNA"/>
</dbReference>
<dbReference type="AlphaFoldDB" id="A0A0A9BPT8"/>
<sequence>MWSSHSLDLMRNFLYFNDLIIFRLSSFRHCYSACMLKFY</sequence>
<reference evidence="1" key="2">
    <citation type="journal article" date="2015" name="Data Brief">
        <title>Shoot transcriptome of the giant reed, Arundo donax.</title>
        <authorList>
            <person name="Barrero R.A."/>
            <person name="Guerrero F.D."/>
            <person name="Moolhuijzen P."/>
            <person name="Goolsby J.A."/>
            <person name="Tidwell J."/>
            <person name="Bellgard S.E."/>
            <person name="Bellgard M.I."/>
        </authorList>
    </citation>
    <scope>NUCLEOTIDE SEQUENCE</scope>
    <source>
        <tissue evidence="1">Shoot tissue taken approximately 20 cm above the soil surface</tissue>
    </source>
</reference>